<gene>
    <name evidence="1" type="ORF">BEWA_009270</name>
</gene>
<keyword evidence="2" id="KW-1185">Reference proteome</keyword>
<dbReference type="AlphaFoldDB" id="L0B332"/>
<dbReference type="GeneID" id="15806264"/>
<accession>L0B332</accession>
<dbReference type="EMBL" id="CP001670">
    <property type="protein sequence ID" value="AFZ81514.1"/>
    <property type="molecule type" value="Genomic_DNA"/>
</dbReference>
<dbReference type="Proteomes" id="UP000031512">
    <property type="component" value="Chromosome 3"/>
</dbReference>
<evidence type="ECO:0000313" key="1">
    <source>
        <dbReference type="EMBL" id="AFZ81514.1"/>
    </source>
</evidence>
<reference evidence="1 2" key="1">
    <citation type="journal article" date="2012" name="BMC Genomics">
        <title>Comparative genomic analysis and phylogenetic position of Theileria equi.</title>
        <authorList>
            <person name="Kappmeyer L.S."/>
            <person name="Thiagarajan M."/>
            <person name="Herndon D.R."/>
            <person name="Ramsay J.D."/>
            <person name="Caler E."/>
            <person name="Djikeng A."/>
            <person name="Gillespie J.J."/>
            <person name="Lau A.O."/>
            <person name="Roalson E.H."/>
            <person name="Silva J.C."/>
            <person name="Silva M.G."/>
            <person name="Suarez C.E."/>
            <person name="Ueti M.W."/>
            <person name="Nene V.M."/>
            <person name="Mealey R.H."/>
            <person name="Knowles D.P."/>
            <person name="Brayton K.A."/>
        </authorList>
    </citation>
    <scope>NUCLEOTIDE SEQUENCE [LARGE SCALE GENOMIC DNA]</scope>
    <source>
        <strain evidence="1 2">WA</strain>
    </source>
</reference>
<evidence type="ECO:0000313" key="2">
    <source>
        <dbReference type="Proteomes" id="UP000031512"/>
    </source>
</evidence>
<name>L0B332_THEEQ</name>
<dbReference type="RefSeq" id="XP_004831180.1">
    <property type="nucleotide sequence ID" value="XM_004831123.1"/>
</dbReference>
<protein>
    <submittedName>
        <fullName evidence="1">Uncharacterized protein</fullName>
    </submittedName>
</protein>
<sequence length="748" mass="86126">MVYYRYFVYLLFLKSIADVRVWRLIYSTTGVSYSSTCAIVFAEASKYSRSSNCDDRIITQLDLSLYQEGSILYFFTENEIKKVKNGREKIKSENRVRPSKFTGYGIIFELPFCVTKFANRQTGKELSNQTGLPVNEGVSKIELYHCNGEAKVLYISTVKNPNGEWYRKDPNTNNWRSVSIIKNKKPEAVSECIIRKLATEAGCGKSSCTVDISKKEEYSKVPISVLKKDETSYDIYTHSPSEYPEVKYGNTTLMYVDRDGEKYKQISGDNVEKVSVYRWKENDKPLVLKMKGFDKSVTYYQNVSDNNEKWQRVTNNTTEEAPEELLDNTNCKVNNMVVLDLSFDNSLHCSADKKGYCCSLCSKKKINVIEEKFTIPNTRETLTSYLHSPDSKCKVHKIKYKDSKTNNVKIIDLPDLSLPKDHIVQLSVYYCSHNPVLIYVKKGNNSWKWYVKSGESTWKHCDELSGKTPKNTEECETRIRFTKILQEAGCSFTQGKCTSLLHKVKIDISEKPNKAGHSKTYISGPEDVEVFLSQYYGPKDFNKLVHKTPHASFTLTEIKYKSNAINLHWPKEPVTEVNVFFWKHDVDHAKPLLLRIGKIEGEEWYENSSDDKRWTKVEGDLQDNKLVDKLSETNCRVSDAYSFDLSKTSEYTSVCTTIKVEESDDTEKRLGYTRYIHSTPKESFILLDVTNVPSNIILDTLVLPVHGVHRVHVLRPKNSEKPTLLYIETTDKINSQWYGKEEAEHIEL</sequence>
<organism evidence="1 2">
    <name type="scientific">Theileria equi strain WA</name>
    <dbReference type="NCBI Taxonomy" id="1537102"/>
    <lineage>
        <taxon>Eukaryota</taxon>
        <taxon>Sar</taxon>
        <taxon>Alveolata</taxon>
        <taxon>Apicomplexa</taxon>
        <taxon>Aconoidasida</taxon>
        <taxon>Piroplasmida</taxon>
        <taxon>Theileriidae</taxon>
        <taxon>Theileria</taxon>
    </lineage>
</organism>
<dbReference type="KEGG" id="beq:BEWA_009270"/>
<dbReference type="VEuPathDB" id="PiroplasmaDB:BEWA_009270"/>
<proteinExistence type="predicted"/>